<keyword evidence="1" id="KW-0602">Photosynthesis</keyword>
<keyword evidence="2" id="KW-0604">Photosystem II</keyword>
<organism evidence="4 5">
    <name type="scientific">Microtetraspora glauca</name>
    <dbReference type="NCBI Taxonomy" id="1996"/>
    <lineage>
        <taxon>Bacteria</taxon>
        <taxon>Bacillati</taxon>
        <taxon>Actinomycetota</taxon>
        <taxon>Actinomycetes</taxon>
        <taxon>Streptosporangiales</taxon>
        <taxon>Streptosporangiaceae</taxon>
        <taxon>Microtetraspora</taxon>
    </lineage>
</organism>
<feature type="domain" description="NAD(P)-binding" evidence="3">
    <location>
        <begin position="9"/>
        <end position="138"/>
    </location>
</feature>
<dbReference type="InterPro" id="IPR044256">
    <property type="entry name" value="HCF244-like"/>
</dbReference>
<dbReference type="InterPro" id="IPR016040">
    <property type="entry name" value="NAD(P)-bd_dom"/>
</dbReference>
<dbReference type="SUPFAM" id="SSF51735">
    <property type="entry name" value="NAD(P)-binding Rossmann-fold domains"/>
    <property type="match status" value="1"/>
</dbReference>
<proteinExistence type="predicted"/>
<name>A0ABV3G7U5_MICGL</name>
<dbReference type="PANTHER" id="PTHR47128:SF2">
    <property type="entry name" value="PROTEIN HIGH CHLOROPHYLL FLUORESCENCE PHENOTYPE 244, CHLOROPLASTIC"/>
    <property type="match status" value="1"/>
</dbReference>
<dbReference type="InterPro" id="IPR036291">
    <property type="entry name" value="NAD(P)-bd_dom_sf"/>
</dbReference>
<reference evidence="4 5" key="1">
    <citation type="submission" date="2024-06" db="EMBL/GenBank/DDBJ databases">
        <title>The Natural Products Discovery Center: Release of the First 8490 Sequenced Strains for Exploring Actinobacteria Biosynthetic Diversity.</title>
        <authorList>
            <person name="Kalkreuter E."/>
            <person name="Kautsar S.A."/>
            <person name="Yang D."/>
            <person name="Bader C.D."/>
            <person name="Teijaro C.N."/>
            <person name="Fluegel L."/>
            <person name="Davis C.M."/>
            <person name="Simpson J.R."/>
            <person name="Lauterbach L."/>
            <person name="Steele A.D."/>
            <person name="Gui C."/>
            <person name="Meng S."/>
            <person name="Li G."/>
            <person name="Viehrig K."/>
            <person name="Ye F."/>
            <person name="Su P."/>
            <person name="Kiefer A.F."/>
            <person name="Nichols A."/>
            <person name="Cepeda A.J."/>
            <person name="Yan W."/>
            <person name="Fan B."/>
            <person name="Jiang Y."/>
            <person name="Adhikari A."/>
            <person name="Zheng C.-J."/>
            <person name="Schuster L."/>
            <person name="Cowan T.M."/>
            <person name="Smanski M.J."/>
            <person name="Chevrette M.G."/>
            <person name="De Carvalho L.P.S."/>
            <person name="Shen B."/>
        </authorList>
    </citation>
    <scope>NUCLEOTIDE SEQUENCE [LARGE SCALE GENOMIC DNA]</scope>
    <source>
        <strain evidence="4 5">NPDC050100</strain>
    </source>
</reference>
<sequence length="265" mass="28845">MRESILVTGGTGTLGRHVVDRLHGSDIRVLTRSPRASAPYTAVAGDLATGIGLDEAVAGAGTIVHLASDPRRPRTDVDGTRRLIDAARRAGTRHLVFISIVGVDRHPYAYYQAKYVVEGMIEDSGLPYTILRTTQFHDLVLFMAQTLARLPVTPIPSGWSFQPVETGEVADRMAALALSEPAGRVPDMGGPEILPAREFVGEYLAAVGRRRPLVPVRVPGKVSQAFRRGVHLAPDHADGRRVYREFLAERVRRGRPAAGYGRSWA</sequence>
<comment type="caution">
    <text evidence="4">The sequence shown here is derived from an EMBL/GenBank/DDBJ whole genome shotgun (WGS) entry which is preliminary data.</text>
</comment>
<dbReference type="Pfam" id="PF13460">
    <property type="entry name" value="NAD_binding_10"/>
    <property type="match status" value="1"/>
</dbReference>
<gene>
    <name evidence="4" type="ORF">AB0I59_03625</name>
</gene>
<evidence type="ECO:0000313" key="4">
    <source>
        <dbReference type="EMBL" id="MEV0967700.1"/>
    </source>
</evidence>
<dbReference type="PANTHER" id="PTHR47128">
    <property type="match status" value="1"/>
</dbReference>
<dbReference type="RefSeq" id="WP_358129644.1">
    <property type="nucleotide sequence ID" value="NZ_JBFALK010000002.1"/>
</dbReference>
<evidence type="ECO:0000259" key="3">
    <source>
        <dbReference type="Pfam" id="PF13460"/>
    </source>
</evidence>
<dbReference type="Gene3D" id="3.40.50.720">
    <property type="entry name" value="NAD(P)-binding Rossmann-like Domain"/>
    <property type="match status" value="1"/>
</dbReference>
<accession>A0ABV3G7U5</accession>
<evidence type="ECO:0000313" key="5">
    <source>
        <dbReference type="Proteomes" id="UP001551675"/>
    </source>
</evidence>
<evidence type="ECO:0000256" key="1">
    <source>
        <dbReference type="ARBA" id="ARBA00022531"/>
    </source>
</evidence>
<dbReference type="EMBL" id="JBFALK010000002">
    <property type="protein sequence ID" value="MEV0967700.1"/>
    <property type="molecule type" value="Genomic_DNA"/>
</dbReference>
<dbReference type="Proteomes" id="UP001551675">
    <property type="component" value="Unassembled WGS sequence"/>
</dbReference>
<evidence type="ECO:0000256" key="2">
    <source>
        <dbReference type="ARBA" id="ARBA00023276"/>
    </source>
</evidence>
<protein>
    <submittedName>
        <fullName evidence="4">NAD(P)H-binding protein</fullName>
    </submittedName>
</protein>
<keyword evidence="5" id="KW-1185">Reference proteome</keyword>